<proteinExistence type="predicted"/>
<evidence type="ECO:0000313" key="1">
    <source>
        <dbReference type="EMBL" id="KAJ8649228.1"/>
    </source>
</evidence>
<protein>
    <submittedName>
        <fullName evidence="1">Uncharacterized protein</fullName>
    </submittedName>
</protein>
<evidence type="ECO:0000313" key="2">
    <source>
        <dbReference type="Proteomes" id="UP001234297"/>
    </source>
</evidence>
<accession>A0ACC2MUW2</accession>
<reference evidence="1 2" key="1">
    <citation type="journal article" date="2022" name="Hortic Res">
        <title>A haplotype resolved chromosomal level avocado genome allows analysis of novel avocado genes.</title>
        <authorList>
            <person name="Nath O."/>
            <person name="Fletcher S.J."/>
            <person name="Hayward A."/>
            <person name="Shaw L.M."/>
            <person name="Masouleh A.K."/>
            <person name="Furtado A."/>
            <person name="Henry R.J."/>
            <person name="Mitter N."/>
        </authorList>
    </citation>
    <scope>NUCLEOTIDE SEQUENCE [LARGE SCALE GENOMIC DNA]</scope>
    <source>
        <strain evidence="2">cv. Hass</strain>
    </source>
</reference>
<name>A0ACC2MUW2_PERAE</name>
<sequence>MAICSCWIWKLMAAVNRYRCKCRRGWQLLLAAALVQGRQKGRQVEGQRGGWLLACCGAGLAARQHQPWLLPSWSESQEGRGSHRDLSGGVH</sequence>
<dbReference type="Proteomes" id="UP001234297">
    <property type="component" value="Chromosome 1"/>
</dbReference>
<organism evidence="1 2">
    <name type="scientific">Persea americana</name>
    <name type="common">Avocado</name>
    <dbReference type="NCBI Taxonomy" id="3435"/>
    <lineage>
        <taxon>Eukaryota</taxon>
        <taxon>Viridiplantae</taxon>
        <taxon>Streptophyta</taxon>
        <taxon>Embryophyta</taxon>
        <taxon>Tracheophyta</taxon>
        <taxon>Spermatophyta</taxon>
        <taxon>Magnoliopsida</taxon>
        <taxon>Magnoliidae</taxon>
        <taxon>Laurales</taxon>
        <taxon>Lauraceae</taxon>
        <taxon>Persea</taxon>
    </lineage>
</organism>
<dbReference type="EMBL" id="CM056809">
    <property type="protein sequence ID" value="KAJ8649228.1"/>
    <property type="molecule type" value="Genomic_DNA"/>
</dbReference>
<keyword evidence="2" id="KW-1185">Reference proteome</keyword>
<comment type="caution">
    <text evidence="1">The sequence shown here is derived from an EMBL/GenBank/DDBJ whole genome shotgun (WGS) entry which is preliminary data.</text>
</comment>
<gene>
    <name evidence="1" type="ORF">MRB53_002251</name>
</gene>